<dbReference type="GO" id="GO:0000287">
    <property type="term" value="F:magnesium ion binding"/>
    <property type="evidence" value="ECO:0007669"/>
    <property type="project" value="InterPro"/>
</dbReference>
<dbReference type="SUPFAM" id="SSF56214">
    <property type="entry name" value="4'-phosphopantetheinyl transferase"/>
    <property type="match status" value="1"/>
</dbReference>
<sequence>MIGNDIVDLETAQQESNWKRKGFLDKIFTSEEQLLILNSDSPEIMVWNLWSRKEAAYKIYNRDTKINGYFPTKLVCFYECANFGTVSINNRLYYTQSAITKEYINTVAVSQKEDLNRIITLSDNTKILKSQGIPYIIDPITKAEIPISISHHGRFINSVRIGETTKSNANPMQIKYEFHKFTLISFV</sequence>
<keyword evidence="1 3" id="KW-0808">Transferase</keyword>
<dbReference type="AlphaFoldDB" id="A0A9X3HNY8"/>
<dbReference type="InterPro" id="IPR037143">
    <property type="entry name" value="4-PPantetheinyl_Trfase_dom_sf"/>
</dbReference>
<dbReference type="GO" id="GO:0008897">
    <property type="term" value="F:holo-[acyl-carrier-protein] synthase activity"/>
    <property type="evidence" value="ECO:0007669"/>
    <property type="project" value="InterPro"/>
</dbReference>
<comment type="caution">
    <text evidence="3">The sequence shown here is derived from an EMBL/GenBank/DDBJ whole genome shotgun (WGS) entry which is preliminary data.</text>
</comment>
<evidence type="ECO:0000256" key="1">
    <source>
        <dbReference type="ARBA" id="ARBA00022679"/>
    </source>
</evidence>
<dbReference type="RefSeq" id="WP_264288582.1">
    <property type="nucleotide sequence ID" value="NZ_JAOZEV010000022.1"/>
</dbReference>
<dbReference type="Pfam" id="PF01648">
    <property type="entry name" value="ACPS"/>
    <property type="match status" value="1"/>
</dbReference>
<keyword evidence="4" id="KW-1185">Reference proteome</keyword>
<evidence type="ECO:0000313" key="4">
    <source>
        <dbReference type="Proteomes" id="UP001151133"/>
    </source>
</evidence>
<proteinExistence type="predicted"/>
<dbReference type="InterPro" id="IPR008278">
    <property type="entry name" value="4-PPantetheinyl_Trfase_dom"/>
</dbReference>
<name>A0A9X3HNY8_9FLAO</name>
<protein>
    <submittedName>
        <fullName evidence="3">4'-phosphopantetheinyl transferase superfamily protein</fullName>
    </submittedName>
</protein>
<evidence type="ECO:0000259" key="2">
    <source>
        <dbReference type="Pfam" id="PF01648"/>
    </source>
</evidence>
<organism evidence="3 4">
    <name type="scientific">Flavobacterium frigoritolerans</name>
    <dbReference type="NCBI Taxonomy" id="2987686"/>
    <lineage>
        <taxon>Bacteria</taxon>
        <taxon>Pseudomonadati</taxon>
        <taxon>Bacteroidota</taxon>
        <taxon>Flavobacteriia</taxon>
        <taxon>Flavobacteriales</taxon>
        <taxon>Flavobacteriaceae</taxon>
        <taxon>Flavobacterium</taxon>
    </lineage>
</organism>
<dbReference type="Proteomes" id="UP001151133">
    <property type="component" value="Unassembled WGS sequence"/>
</dbReference>
<dbReference type="EMBL" id="JAOZEV010000022">
    <property type="protein sequence ID" value="MCV9934403.1"/>
    <property type="molecule type" value="Genomic_DNA"/>
</dbReference>
<gene>
    <name evidence="3" type="ORF">OIU80_19155</name>
</gene>
<dbReference type="Gene3D" id="3.90.470.20">
    <property type="entry name" value="4'-phosphopantetheinyl transferase domain"/>
    <property type="match status" value="1"/>
</dbReference>
<evidence type="ECO:0000313" key="3">
    <source>
        <dbReference type="EMBL" id="MCV9934403.1"/>
    </source>
</evidence>
<reference evidence="3" key="1">
    <citation type="submission" date="2022-10" db="EMBL/GenBank/DDBJ databases">
        <title>Two novel species of Flavobacterium.</title>
        <authorList>
            <person name="Liu Q."/>
            <person name="Xin Y.-H."/>
        </authorList>
    </citation>
    <scope>NUCLEOTIDE SEQUENCE</scope>
    <source>
        <strain evidence="3">LS1R47</strain>
    </source>
</reference>
<feature type="domain" description="4'-phosphopantetheinyl transferase" evidence="2">
    <location>
        <begin position="2"/>
        <end position="64"/>
    </location>
</feature>
<accession>A0A9X3HNY8</accession>